<evidence type="ECO:0000313" key="3">
    <source>
        <dbReference type="Proteomes" id="UP000287033"/>
    </source>
</evidence>
<evidence type="ECO:0000313" key="2">
    <source>
        <dbReference type="EMBL" id="GCC39485.1"/>
    </source>
</evidence>
<accession>A0A401TA55</accession>
<protein>
    <submittedName>
        <fullName evidence="2">Uncharacterized protein</fullName>
    </submittedName>
</protein>
<reference evidence="2 3" key="1">
    <citation type="journal article" date="2018" name="Nat. Ecol. Evol.">
        <title>Shark genomes provide insights into elasmobranch evolution and the origin of vertebrates.</title>
        <authorList>
            <person name="Hara Y"/>
            <person name="Yamaguchi K"/>
            <person name="Onimaru K"/>
            <person name="Kadota M"/>
            <person name="Koyanagi M"/>
            <person name="Keeley SD"/>
            <person name="Tatsumi K"/>
            <person name="Tanaka K"/>
            <person name="Motone F"/>
            <person name="Kageyama Y"/>
            <person name="Nozu R"/>
            <person name="Adachi N"/>
            <person name="Nishimura O"/>
            <person name="Nakagawa R"/>
            <person name="Tanegashima C"/>
            <person name="Kiyatake I"/>
            <person name="Matsumoto R"/>
            <person name="Murakumo K"/>
            <person name="Nishida K"/>
            <person name="Terakita A"/>
            <person name="Kuratani S"/>
            <person name="Sato K"/>
            <person name="Hyodo S Kuraku.S."/>
        </authorList>
    </citation>
    <scope>NUCLEOTIDE SEQUENCE [LARGE SCALE GENOMIC DNA]</scope>
</reference>
<dbReference type="AlphaFoldDB" id="A0A401TA55"/>
<sequence length="180" mass="19113">MSPTRPSTVFHPPPQPPSPRGRKGLRADVTASWTPHGASPRCDVTASGCLPRSVVSTGLTTARDLPALLPRTDVTHTPVCQRRLPTAPTPSVRADDTHSPFNGFPPPPNHLHPEGDRVYALTSPRLANRPVASPRCDVTASGCLHRSVVSTSSLLPGTDVTAGCPRQRRNVYGGSAHDKC</sequence>
<proteinExistence type="predicted"/>
<organism evidence="2 3">
    <name type="scientific">Chiloscyllium punctatum</name>
    <name type="common">Brownbanded bambooshark</name>
    <name type="synonym">Hemiscyllium punctatum</name>
    <dbReference type="NCBI Taxonomy" id="137246"/>
    <lineage>
        <taxon>Eukaryota</taxon>
        <taxon>Metazoa</taxon>
        <taxon>Chordata</taxon>
        <taxon>Craniata</taxon>
        <taxon>Vertebrata</taxon>
        <taxon>Chondrichthyes</taxon>
        <taxon>Elasmobranchii</taxon>
        <taxon>Galeomorphii</taxon>
        <taxon>Galeoidea</taxon>
        <taxon>Orectolobiformes</taxon>
        <taxon>Hemiscylliidae</taxon>
        <taxon>Chiloscyllium</taxon>
    </lineage>
</organism>
<feature type="region of interest" description="Disordered" evidence="1">
    <location>
        <begin position="1"/>
        <end position="27"/>
    </location>
</feature>
<evidence type="ECO:0000256" key="1">
    <source>
        <dbReference type="SAM" id="MobiDB-lite"/>
    </source>
</evidence>
<dbReference type="Proteomes" id="UP000287033">
    <property type="component" value="Unassembled WGS sequence"/>
</dbReference>
<comment type="caution">
    <text evidence="2">The sequence shown here is derived from an EMBL/GenBank/DDBJ whole genome shotgun (WGS) entry which is preliminary data.</text>
</comment>
<gene>
    <name evidence="2" type="ORF">chiPu_0023832</name>
</gene>
<name>A0A401TA55_CHIPU</name>
<keyword evidence="3" id="KW-1185">Reference proteome</keyword>
<dbReference type="EMBL" id="BEZZ01027654">
    <property type="protein sequence ID" value="GCC39485.1"/>
    <property type="molecule type" value="Genomic_DNA"/>
</dbReference>